<name>A0ABY1CL26_MYXFU</name>
<dbReference type="EMBL" id="FOIB01000006">
    <property type="protein sequence ID" value="SEU19354.1"/>
    <property type="molecule type" value="Genomic_DNA"/>
</dbReference>
<dbReference type="Pfam" id="PF13599">
    <property type="entry name" value="Pentapeptide_4"/>
    <property type="match status" value="1"/>
</dbReference>
<dbReference type="Gene3D" id="2.160.20.80">
    <property type="entry name" value="E3 ubiquitin-protein ligase SopA"/>
    <property type="match status" value="1"/>
</dbReference>
<accession>A0ABY1CL26</accession>
<dbReference type="PANTHER" id="PTHR14136">
    <property type="entry name" value="BTB_POZ DOMAIN-CONTAINING PROTEIN KCTD9"/>
    <property type="match status" value="1"/>
</dbReference>
<dbReference type="InterPro" id="IPR051082">
    <property type="entry name" value="Pentapeptide-BTB/POZ_domain"/>
</dbReference>
<sequence>MTTERGMDPGVVERLAREESFANETFEGLDLQGVVLTDKEFYRCTFENCQLQESRWKGSRLENCVVRGSNLTRAQLSSTALRDVRFEGSKLMGIDWSNLASNPELGFVECGLSYCSFVGLSLRKTDFLRCVARESNFYDLDLTDSDFSGTDLSGSNFRGCMLTRVDFRDTVGTFLDPQHNKLKDVRVPVETAVALARNLGMLVAGFHDEAPKRAPRKAR</sequence>
<dbReference type="InterPro" id="IPR001646">
    <property type="entry name" value="5peptide_repeat"/>
</dbReference>
<dbReference type="SUPFAM" id="SSF141571">
    <property type="entry name" value="Pentapeptide repeat-like"/>
    <property type="match status" value="1"/>
</dbReference>
<dbReference type="Pfam" id="PF00805">
    <property type="entry name" value="Pentapeptide"/>
    <property type="match status" value="1"/>
</dbReference>
<evidence type="ECO:0000313" key="1">
    <source>
        <dbReference type="EMBL" id="SEU19354.1"/>
    </source>
</evidence>
<gene>
    <name evidence="1" type="ORF">SAMN05443572_1064</name>
</gene>
<evidence type="ECO:0000313" key="2">
    <source>
        <dbReference type="Proteomes" id="UP000183760"/>
    </source>
</evidence>
<keyword evidence="2" id="KW-1185">Reference proteome</keyword>
<proteinExistence type="predicted"/>
<protein>
    <submittedName>
        <fullName evidence="1">Uncharacterized protein YjbI, contains pentapeptide repeats</fullName>
    </submittedName>
</protein>
<dbReference type="RefSeq" id="WP_074955731.1">
    <property type="nucleotide sequence ID" value="NZ_BJXR01000082.1"/>
</dbReference>
<comment type="caution">
    <text evidence="1">The sequence shown here is derived from an EMBL/GenBank/DDBJ whole genome shotgun (WGS) entry which is preliminary data.</text>
</comment>
<reference evidence="1 2" key="1">
    <citation type="submission" date="2016-10" db="EMBL/GenBank/DDBJ databases">
        <authorList>
            <person name="Varghese N."/>
            <person name="Submissions S."/>
        </authorList>
    </citation>
    <scope>NUCLEOTIDE SEQUENCE [LARGE SCALE GENOMIC DNA]</scope>
    <source>
        <strain evidence="1 2">DSM 16525</strain>
    </source>
</reference>
<dbReference type="PANTHER" id="PTHR14136:SF17">
    <property type="entry name" value="BTB_POZ DOMAIN-CONTAINING PROTEIN KCTD9"/>
    <property type="match status" value="1"/>
</dbReference>
<dbReference type="Proteomes" id="UP000183760">
    <property type="component" value="Unassembled WGS sequence"/>
</dbReference>
<organism evidence="1 2">
    <name type="scientific">Myxococcus fulvus</name>
    <dbReference type="NCBI Taxonomy" id="33"/>
    <lineage>
        <taxon>Bacteria</taxon>
        <taxon>Pseudomonadati</taxon>
        <taxon>Myxococcota</taxon>
        <taxon>Myxococcia</taxon>
        <taxon>Myxococcales</taxon>
        <taxon>Cystobacterineae</taxon>
        <taxon>Myxococcaceae</taxon>
        <taxon>Myxococcus</taxon>
    </lineage>
</organism>